<feature type="region of interest" description="Disordered" evidence="1">
    <location>
        <begin position="1"/>
        <end position="78"/>
    </location>
</feature>
<proteinExistence type="predicted"/>
<feature type="non-terminal residue" evidence="2">
    <location>
        <position position="1"/>
    </location>
</feature>
<accession>A0A6J4VT60</accession>
<name>A0A6J4VT60_9BACT</name>
<dbReference type="AlphaFoldDB" id="A0A6J4VT60"/>
<evidence type="ECO:0000313" key="2">
    <source>
        <dbReference type="EMBL" id="CAA9588183.1"/>
    </source>
</evidence>
<protein>
    <submittedName>
        <fullName evidence="2">Uncharacterized protein</fullName>
    </submittedName>
</protein>
<sequence>DQRSRPDSGPRVGKDLHPARPAQTDPRRWRGHAGPVNRGRELPGTGGRRLHGATGAVQSHDEPVGRLSVPPLGDGGHRRIGVQGRALDGRRELHAVLQPPLSVQPVPLQRLHRP</sequence>
<organism evidence="2">
    <name type="scientific">uncultured Thermomicrobiales bacterium</name>
    <dbReference type="NCBI Taxonomy" id="1645740"/>
    <lineage>
        <taxon>Bacteria</taxon>
        <taxon>Pseudomonadati</taxon>
        <taxon>Thermomicrobiota</taxon>
        <taxon>Thermomicrobia</taxon>
        <taxon>Thermomicrobiales</taxon>
        <taxon>environmental samples</taxon>
    </lineage>
</organism>
<evidence type="ECO:0000256" key="1">
    <source>
        <dbReference type="SAM" id="MobiDB-lite"/>
    </source>
</evidence>
<gene>
    <name evidence="2" type="ORF">AVDCRST_MAG88-4347</name>
</gene>
<reference evidence="2" key="1">
    <citation type="submission" date="2020-02" db="EMBL/GenBank/DDBJ databases">
        <authorList>
            <person name="Meier V. D."/>
        </authorList>
    </citation>
    <scope>NUCLEOTIDE SEQUENCE</scope>
    <source>
        <strain evidence="2">AVDCRST_MAG88</strain>
    </source>
</reference>
<feature type="non-terminal residue" evidence="2">
    <location>
        <position position="114"/>
    </location>
</feature>
<feature type="compositionally biased region" description="Basic and acidic residues" evidence="1">
    <location>
        <begin position="1"/>
        <end position="18"/>
    </location>
</feature>
<dbReference type="EMBL" id="CADCWM010001090">
    <property type="protein sequence ID" value="CAA9588183.1"/>
    <property type="molecule type" value="Genomic_DNA"/>
</dbReference>